<dbReference type="AlphaFoldDB" id="A0AA38L8I2"/>
<dbReference type="FunFam" id="1.25.40.10:FF:000436">
    <property type="entry name" value="Pentatricopeptide repeat-containing protein At5g39350 family"/>
    <property type="match status" value="1"/>
</dbReference>
<sequence>VRRNCTNKGLKEAMEILSAMDEQEIPIHSDVYASLLEACAKHRALGFGKRVHKHMLNRKIKQTPFLWSKLVNMYAQCGSIENARLVFEAMGKDRTVFSWNAMIAGYMREGMCRDALELYSRMKRDGFKPDKFTFPRVLKACGGLGNLQEAKEVHYDVVKRGLEFDVFIANALMDVYAKCGYIEIARELFDRMPHRDIVSWNTIITGYGQNGRYDEALVLFRKMSLEGVNPDGVSVASVLPACAYMGSLKQGKEIHQYMFRCGIELNAFVGCGLIDMYSKCGRIQNARQVFDETPKTDLALWNAMIQGYALHGQGKSALELFNEIVLSGKKPDHITLLSFLYACNHAGMASEGRKYFYSMSQNYGVTPGVEHYACMVDLLGRAGFLAGRWEEVDRVRRVMRVKGLKRVAGRCWIEVKNRVHTFLVCDTWHPQSDQIYEKLESLIKQIKEAGYVPDTNFVLHDVDEEKKLNILCGHSVKLALAFGLISTYPGTLRQITKNLRVCGDCP</sequence>
<feature type="repeat" description="PPR" evidence="2">
    <location>
        <begin position="165"/>
        <end position="195"/>
    </location>
</feature>
<comment type="caution">
    <text evidence="4">The sequence shown here is derived from an EMBL/GenBank/DDBJ whole genome shotgun (WGS) entry which is preliminary data.</text>
</comment>
<dbReference type="PANTHER" id="PTHR47926">
    <property type="entry name" value="PENTATRICOPEPTIDE REPEAT-CONTAINING PROTEIN"/>
    <property type="match status" value="1"/>
</dbReference>
<feature type="repeat" description="PPR" evidence="2">
    <location>
        <begin position="95"/>
        <end position="129"/>
    </location>
</feature>
<accession>A0AA38L8I2</accession>
<evidence type="ECO:0000256" key="2">
    <source>
        <dbReference type="PROSITE-ProRule" id="PRU00708"/>
    </source>
</evidence>
<evidence type="ECO:0000313" key="5">
    <source>
        <dbReference type="Proteomes" id="UP000824469"/>
    </source>
</evidence>
<dbReference type="Pfam" id="PF01535">
    <property type="entry name" value="PPR"/>
    <property type="match status" value="2"/>
</dbReference>
<organism evidence="4 5">
    <name type="scientific">Taxus chinensis</name>
    <name type="common">Chinese yew</name>
    <name type="synonym">Taxus wallichiana var. chinensis</name>
    <dbReference type="NCBI Taxonomy" id="29808"/>
    <lineage>
        <taxon>Eukaryota</taxon>
        <taxon>Viridiplantae</taxon>
        <taxon>Streptophyta</taxon>
        <taxon>Embryophyta</taxon>
        <taxon>Tracheophyta</taxon>
        <taxon>Spermatophyta</taxon>
        <taxon>Pinopsida</taxon>
        <taxon>Pinidae</taxon>
        <taxon>Conifers II</taxon>
        <taxon>Cupressales</taxon>
        <taxon>Taxaceae</taxon>
        <taxon>Taxus</taxon>
    </lineage>
</organism>
<dbReference type="Proteomes" id="UP000824469">
    <property type="component" value="Unassembled WGS sequence"/>
</dbReference>
<feature type="non-terminal residue" evidence="4">
    <location>
        <position position="1"/>
    </location>
</feature>
<protein>
    <recommendedName>
        <fullName evidence="3">DYW domain-containing protein</fullName>
    </recommendedName>
</protein>
<dbReference type="EMBL" id="JAHRHJ020000005">
    <property type="protein sequence ID" value="KAH9315708.1"/>
    <property type="molecule type" value="Genomic_DNA"/>
</dbReference>
<dbReference type="Pfam" id="PF20430">
    <property type="entry name" value="Eplus_motif"/>
    <property type="match status" value="1"/>
</dbReference>
<dbReference type="InterPro" id="IPR011990">
    <property type="entry name" value="TPR-like_helical_dom_sf"/>
</dbReference>
<dbReference type="GO" id="GO:0008270">
    <property type="term" value="F:zinc ion binding"/>
    <property type="evidence" value="ECO:0007669"/>
    <property type="project" value="InterPro"/>
</dbReference>
<evidence type="ECO:0000259" key="3">
    <source>
        <dbReference type="Pfam" id="PF14432"/>
    </source>
</evidence>
<dbReference type="NCBIfam" id="TIGR00756">
    <property type="entry name" value="PPR"/>
    <property type="match status" value="4"/>
</dbReference>
<feature type="repeat" description="PPR" evidence="2">
    <location>
        <begin position="130"/>
        <end position="164"/>
    </location>
</feature>
<dbReference type="InterPro" id="IPR046849">
    <property type="entry name" value="E2_motif"/>
</dbReference>
<dbReference type="InterPro" id="IPR002885">
    <property type="entry name" value="PPR_rpt"/>
</dbReference>
<dbReference type="Gene3D" id="1.25.40.10">
    <property type="entry name" value="Tetratricopeptide repeat domain"/>
    <property type="match status" value="3"/>
</dbReference>
<dbReference type="FunFam" id="1.25.40.10:FF:000158">
    <property type="entry name" value="pentatricopeptide repeat-containing protein At2g33680"/>
    <property type="match status" value="1"/>
</dbReference>
<dbReference type="OMA" id="KFTFPRV"/>
<dbReference type="Pfam" id="PF13041">
    <property type="entry name" value="PPR_2"/>
    <property type="match status" value="3"/>
</dbReference>
<dbReference type="InterPro" id="IPR046960">
    <property type="entry name" value="PPR_At4g14850-like_plant"/>
</dbReference>
<feature type="domain" description="DYW" evidence="3">
    <location>
        <begin position="450"/>
        <end position="505"/>
    </location>
</feature>
<keyword evidence="1" id="KW-0677">Repeat</keyword>
<feature type="repeat" description="PPR" evidence="2">
    <location>
        <begin position="196"/>
        <end position="230"/>
    </location>
</feature>
<gene>
    <name evidence="4" type="ORF">KI387_024335</name>
</gene>
<dbReference type="FunFam" id="1.25.40.10:FF:000380">
    <property type="entry name" value="Pentatricopeptide repeat-containing protein, chloroplastic"/>
    <property type="match status" value="1"/>
</dbReference>
<dbReference type="Pfam" id="PF14432">
    <property type="entry name" value="DYW_deaminase"/>
    <property type="match status" value="1"/>
</dbReference>
<proteinExistence type="predicted"/>
<dbReference type="InterPro" id="IPR032867">
    <property type="entry name" value="DYW_dom"/>
</dbReference>
<feature type="repeat" description="PPR" evidence="2">
    <location>
        <begin position="297"/>
        <end position="331"/>
    </location>
</feature>
<reference evidence="4 5" key="1">
    <citation type="journal article" date="2021" name="Nat. Plants">
        <title>The Taxus genome provides insights into paclitaxel biosynthesis.</title>
        <authorList>
            <person name="Xiong X."/>
            <person name="Gou J."/>
            <person name="Liao Q."/>
            <person name="Li Y."/>
            <person name="Zhou Q."/>
            <person name="Bi G."/>
            <person name="Li C."/>
            <person name="Du R."/>
            <person name="Wang X."/>
            <person name="Sun T."/>
            <person name="Guo L."/>
            <person name="Liang H."/>
            <person name="Lu P."/>
            <person name="Wu Y."/>
            <person name="Zhang Z."/>
            <person name="Ro D.K."/>
            <person name="Shang Y."/>
            <person name="Huang S."/>
            <person name="Yan J."/>
        </authorList>
    </citation>
    <scope>NUCLEOTIDE SEQUENCE [LARGE SCALE GENOMIC DNA]</scope>
    <source>
        <strain evidence="4">Ta-2019</strain>
    </source>
</reference>
<dbReference type="GO" id="GO:0048731">
    <property type="term" value="P:system development"/>
    <property type="evidence" value="ECO:0007669"/>
    <property type="project" value="UniProtKB-ARBA"/>
</dbReference>
<dbReference type="PROSITE" id="PS51375">
    <property type="entry name" value="PPR"/>
    <property type="match status" value="5"/>
</dbReference>
<keyword evidence="5" id="KW-1185">Reference proteome</keyword>
<evidence type="ECO:0000256" key="1">
    <source>
        <dbReference type="ARBA" id="ARBA00022737"/>
    </source>
</evidence>
<dbReference type="GO" id="GO:0003723">
    <property type="term" value="F:RNA binding"/>
    <property type="evidence" value="ECO:0007669"/>
    <property type="project" value="InterPro"/>
</dbReference>
<name>A0AA38L8I2_TAXCH</name>
<dbReference type="GO" id="GO:0009451">
    <property type="term" value="P:RNA modification"/>
    <property type="evidence" value="ECO:0007669"/>
    <property type="project" value="InterPro"/>
</dbReference>
<evidence type="ECO:0000313" key="4">
    <source>
        <dbReference type="EMBL" id="KAH9315708.1"/>
    </source>
</evidence>